<dbReference type="EMBL" id="BMZC01000028">
    <property type="protein sequence ID" value="GGZ84296.1"/>
    <property type="molecule type" value="Genomic_DNA"/>
</dbReference>
<name>A0A8H9IFE9_9ALTE</name>
<keyword evidence="1" id="KW-0472">Membrane</keyword>
<dbReference type="RefSeq" id="WP_008305441.1">
    <property type="nucleotide sequence ID" value="NZ_BMZC01000028.1"/>
</dbReference>
<feature type="domain" description="VWFA" evidence="2">
    <location>
        <begin position="94"/>
        <end position="278"/>
    </location>
</feature>
<dbReference type="PRINTS" id="PR00453">
    <property type="entry name" value="VWFADOMAIN"/>
</dbReference>
<comment type="caution">
    <text evidence="3">The sequence shown here is derived from an EMBL/GenBank/DDBJ whole genome shotgun (WGS) entry which is preliminary data.</text>
</comment>
<evidence type="ECO:0000313" key="4">
    <source>
        <dbReference type="Proteomes" id="UP000622604"/>
    </source>
</evidence>
<dbReference type="SUPFAM" id="SSF53300">
    <property type="entry name" value="vWA-like"/>
    <property type="match status" value="1"/>
</dbReference>
<accession>A0A8H9IFE9</accession>
<dbReference type="InterPro" id="IPR033881">
    <property type="entry name" value="vWA_BatA_type"/>
</dbReference>
<organism evidence="3 4">
    <name type="scientific">Paraglaciecola chathamensis</name>
    <dbReference type="NCBI Taxonomy" id="368405"/>
    <lineage>
        <taxon>Bacteria</taxon>
        <taxon>Pseudomonadati</taxon>
        <taxon>Pseudomonadota</taxon>
        <taxon>Gammaproteobacteria</taxon>
        <taxon>Alteromonadales</taxon>
        <taxon>Alteromonadaceae</taxon>
        <taxon>Paraglaciecola</taxon>
    </lineage>
</organism>
<evidence type="ECO:0000259" key="2">
    <source>
        <dbReference type="PROSITE" id="PS50234"/>
    </source>
</evidence>
<dbReference type="Pfam" id="PF00092">
    <property type="entry name" value="VWA"/>
    <property type="match status" value="1"/>
</dbReference>
<keyword evidence="1" id="KW-0812">Transmembrane</keyword>
<dbReference type="PANTHER" id="PTHR22550">
    <property type="entry name" value="SPORE GERMINATION PROTEIN"/>
    <property type="match status" value="1"/>
</dbReference>
<dbReference type="InterPro" id="IPR002035">
    <property type="entry name" value="VWF_A"/>
</dbReference>
<dbReference type="InterPro" id="IPR036465">
    <property type="entry name" value="vWFA_dom_sf"/>
</dbReference>
<sequence length="328" mass="36557">MLEFVFPWLFLLLPLPLLLRFLPEYLQQNQMVKVPFFNKLIEISGDKAKLGAKTQQPSRLQKSVLIISWLLFVLAAAKPQWLQDPIVQTKSARDLMVAVDASGSMATTDFKVASDNTVDRLTMVKSVLKSLAMERKNDRLGLIVFGSAAYLQMPFSEDHATWLTLLNETEIAMAGQSTVIGDAIGIAIKHFEESETKNRVLILLTDGNDAGSKVPPIDAAKIAASYGVKIYTIALGDPATIGERKLDSKTLKRIAELTGGNFYHAMDTSQLSQAYLNIAQLEPQTYDSISFRPKQSMHHIPLITLVIMNLCMVVYIRSRIKVKVPYDQ</sequence>
<evidence type="ECO:0000313" key="3">
    <source>
        <dbReference type="EMBL" id="GGZ84296.1"/>
    </source>
</evidence>
<gene>
    <name evidence="3" type="ORF">GCM10011274_47200</name>
</gene>
<dbReference type="InterPro" id="IPR050768">
    <property type="entry name" value="UPF0353/GerABKA_families"/>
</dbReference>
<dbReference type="PANTHER" id="PTHR22550:SF18">
    <property type="entry name" value="VWFA DOMAIN-CONTAINING PROTEIN"/>
    <property type="match status" value="1"/>
</dbReference>
<dbReference type="SMART" id="SM00327">
    <property type="entry name" value="VWA"/>
    <property type="match status" value="1"/>
</dbReference>
<dbReference type="PROSITE" id="PS50234">
    <property type="entry name" value="VWFA"/>
    <property type="match status" value="1"/>
</dbReference>
<dbReference type="CDD" id="cd01467">
    <property type="entry name" value="vWA_BatA_type"/>
    <property type="match status" value="1"/>
</dbReference>
<keyword evidence="1" id="KW-1133">Transmembrane helix</keyword>
<feature type="transmembrane region" description="Helical" evidence="1">
    <location>
        <begin position="297"/>
        <end position="316"/>
    </location>
</feature>
<evidence type="ECO:0000256" key="1">
    <source>
        <dbReference type="SAM" id="Phobius"/>
    </source>
</evidence>
<proteinExistence type="predicted"/>
<protein>
    <submittedName>
        <fullName evidence="3">VWA domain-containing protein</fullName>
    </submittedName>
</protein>
<reference evidence="3" key="1">
    <citation type="journal article" date="2014" name="Int. J. Syst. Evol. Microbiol.">
        <title>Complete genome sequence of Corynebacterium casei LMG S-19264T (=DSM 44701T), isolated from a smear-ripened cheese.</title>
        <authorList>
            <consortium name="US DOE Joint Genome Institute (JGI-PGF)"/>
            <person name="Walter F."/>
            <person name="Albersmeier A."/>
            <person name="Kalinowski J."/>
            <person name="Ruckert C."/>
        </authorList>
    </citation>
    <scope>NUCLEOTIDE SEQUENCE</scope>
    <source>
        <strain evidence="3">KCTC 32337</strain>
    </source>
</reference>
<reference evidence="3" key="2">
    <citation type="submission" date="2020-09" db="EMBL/GenBank/DDBJ databases">
        <authorList>
            <person name="Sun Q."/>
            <person name="Kim S."/>
        </authorList>
    </citation>
    <scope>NUCLEOTIDE SEQUENCE</scope>
    <source>
        <strain evidence="3">KCTC 32337</strain>
    </source>
</reference>
<dbReference type="Gene3D" id="3.40.50.410">
    <property type="entry name" value="von Willebrand factor, type A domain"/>
    <property type="match status" value="1"/>
</dbReference>
<dbReference type="AlphaFoldDB" id="A0A8H9IFE9"/>
<dbReference type="Proteomes" id="UP000622604">
    <property type="component" value="Unassembled WGS sequence"/>
</dbReference>